<protein>
    <submittedName>
        <fullName evidence="1">Uncharacterized protein</fullName>
    </submittedName>
</protein>
<sequence>MKDIEVVPVDEGKLPHIHTHVLIPRGDTLVRLARSWRPTGLTGCGRNAPLFPLAAQVTIHLLPERWPAALDIALRQPCNYLEFPQDVLAPLKKERRDLEGAALKNYLFFIFNF</sequence>
<proteinExistence type="predicted"/>
<dbReference type="AlphaFoldDB" id="A0AAD0XGC6"/>
<reference evidence="1 2" key="1">
    <citation type="submission" date="2017-11" db="EMBL/GenBank/DDBJ databases">
        <title>Complete genome sequence of Herbaspirillum rubrisubalbicans DSM 11543.</title>
        <authorList>
            <person name="Chen M."/>
            <person name="An Q."/>
        </authorList>
    </citation>
    <scope>NUCLEOTIDE SEQUENCE [LARGE SCALE GENOMIC DNA]</scope>
    <source>
        <strain evidence="1 2">DSM 11543</strain>
    </source>
</reference>
<evidence type="ECO:0000313" key="1">
    <source>
        <dbReference type="EMBL" id="AYR23348.1"/>
    </source>
</evidence>
<name>A0AAD0XGC6_9BURK</name>
<gene>
    <name evidence="1" type="ORF">RC54_05710</name>
</gene>
<dbReference type="Proteomes" id="UP000269199">
    <property type="component" value="Chromosome"/>
</dbReference>
<organism evidence="1 2">
    <name type="scientific">Herbaspirillum rubrisubalbicans</name>
    <dbReference type="NCBI Taxonomy" id="80842"/>
    <lineage>
        <taxon>Bacteria</taxon>
        <taxon>Pseudomonadati</taxon>
        <taxon>Pseudomonadota</taxon>
        <taxon>Betaproteobacteria</taxon>
        <taxon>Burkholderiales</taxon>
        <taxon>Oxalobacteraceae</taxon>
        <taxon>Herbaspirillum</taxon>
    </lineage>
</organism>
<dbReference type="RefSeq" id="WP_061790203.1">
    <property type="nucleotide sequence ID" value="NZ_CP024996.1"/>
</dbReference>
<accession>A0AAD0XGC6</accession>
<dbReference type="EMBL" id="CP024996">
    <property type="protein sequence ID" value="AYR23348.1"/>
    <property type="molecule type" value="Genomic_DNA"/>
</dbReference>
<evidence type="ECO:0000313" key="2">
    <source>
        <dbReference type="Proteomes" id="UP000269199"/>
    </source>
</evidence>